<proteinExistence type="predicted"/>
<evidence type="ECO:0000313" key="2">
    <source>
        <dbReference type="Proteomes" id="UP000198983"/>
    </source>
</evidence>
<dbReference type="AlphaFoldDB" id="A0A1H1SE03"/>
<name>A0A1H1SE03_9ACTN</name>
<dbReference type="Proteomes" id="UP000198983">
    <property type="component" value="Chromosome I"/>
</dbReference>
<evidence type="ECO:0000313" key="1">
    <source>
        <dbReference type="EMBL" id="SDS46224.1"/>
    </source>
</evidence>
<keyword evidence="2" id="KW-1185">Reference proteome</keyword>
<reference evidence="1 2" key="1">
    <citation type="submission" date="2016-10" db="EMBL/GenBank/DDBJ databases">
        <authorList>
            <person name="de Groot N.N."/>
        </authorList>
    </citation>
    <scope>NUCLEOTIDE SEQUENCE [LARGE SCALE GENOMIC DNA]</scope>
    <source>
        <strain evidence="1 2">DSM 22024</strain>
    </source>
</reference>
<sequence length="144" mass="15743">MPAMIDLDPVLRPWRGTTPWQTPLPNWGRESAGPAFRSLVRAYGLSLTAHEPPDEEWIVVRNGEATAIASALFPLAFVTDGLDEIVRTALPRLTLVALASTVAVDYRASADVLRDTLLRDGWTNDFSPEGFSVSDLLVESVQPV</sequence>
<protein>
    <submittedName>
        <fullName evidence="1">Uncharacterized protein</fullName>
    </submittedName>
</protein>
<dbReference type="EMBL" id="LT629732">
    <property type="protein sequence ID" value="SDS46224.1"/>
    <property type="molecule type" value="Genomic_DNA"/>
</dbReference>
<gene>
    <name evidence="1" type="ORF">SAMN04489717_2769</name>
</gene>
<organism evidence="1 2">
    <name type="scientific">Actinopolymorpha singaporensis</name>
    <dbReference type="NCBI Taxonomy" id="117157"/>
    <lineage>
        <taxon>Bacteria</taxon>
        <taxon>Bacillati</taxon>
        <taxon>Actinomycetota</taxon>
        <taxon>Actinomycetes</taxon>
        <taxon>Propionibacteriales</taxon>
        <taxon>Actinopolymorphaceae</taxon>
        <taxon>Actinopolymorpha</taxon>
    </lineage>
</organism>
<accession>A0A1H1SE03</accession>